<feature type="region of interest" description="Disordered" evidence="1">
    <location>
        <begin position="305"/>
        <end position="326"/>
    </location>
</feature>
<feature type="transmembrane region" description="Helical" evidence="2">
    <location>
        <begin position="369"/>
        <end position="388"/>
    </location>
</feature>
<keyword evidence="2" id="KW-0812">Transmembrane</keyword>
<evidence type="ECO:0000256" key="2">
    <source>
        <dbReference type="SAM" id="Phobius"/>
    </source>
</evidence>
<keyword evidence="4" id="KW-1185">Reference proteome</keyword>
<organism evidence="3 4">
    <name type="scientific">Plasmodium inui San Antonio 1</name>
    <dbReference type="NCBI Taxonomy" id="1237626"/>
    <lineage>
        <taxon>Eukaryota</taxon>
        <taxon>Sar</taxon>
        <taxon>Alveolata</taxon>
        <taxon>Apicomplexa</taxon>
        <taxon>Aconoidasida</taxon>
        <taxon>Haemosporida</taxon>
        <taxon>Plasmodiidae</taxon>
        <taxon>Plasmodium</taxon>
        <taxon>Plasmodium (Plasmodium)</taxon>
    </lineage>
</organism>
<dbReference type="VEuPathDB" id="PlasmoDB:C922_05168"/>
<evidence type="ECO:0000313" key="4">
    <source>
        <dbReference type="Proteomes" id="UP000030640"/>
    </source>
</evidence>
<protein>
    <submittedName>
        <fullName evidence="3">Uncharacterized protein</fullName>
    </submittedName>
</protein>
<dbReference type="EMBL" id="KI965501">
    <property type="protein sequence ID" value="EUD64454.1"/>
    <property type="molecule type" value="Genomic_DNA"/>
</dbReference>
<name>W7A5U2_9APIC</name>
<dbReference type="RefSeq" id="XP_008818962.1">
    <property type="nucleotide sequence ID" value="XM_008820740.1"/>
</dbReference>
<keyword evidence="2" id="KW-1133">Transmembrane helix</keyword>
<gene>
    <name evidence="3" type="ORF">C922_05168</name>
</gene>
<keyword evidence="2" id="KW-0472">Membrane</keyword>
<dbReference type="Proteomes" id="UP000030640">
    <property type="component" value="Unassembled WGS sequence"/>
</dbReference>
<accession>W7A5U2</accession>
<feature type="region of interest" description="Disordered" evidence="1">
    <location>
        <begin position="121"/>
        <end position="143"/>
    </location>
</feature>
<reference evidence="3 4" key="1">
    <citation type="submission" date="2013-02" db="EMBL/GenBank/DDBJ databases">
        <title>The Genome Sequence of Plasmodium inui San Antonio 1.</title>
        <authorList>
            <consortium name="The Broad Institute Genome Sequencing Platform"/>
            <consortium name="The Broad Institute Genome Sequencing Center for Infectious Disease"/>
            <person name="Neafsey D."/>
            <person name="Cheeseman I."/>
            <person name="Volkman S."/>
            <person name="Adams J."/>
            <person name="Walker B."/>
            <person name="Young S.K."/>
            <person name="Zeng Q."/>
            <person name="Gargeya S."/>
            <person name="Fitzgerald M."/>
            <person name="Haas B."/>
            <person name="Abouelleil A."/>
            <person name="Alvarado L."/>
            <person name="Arachchi H.M."/>
            <person name="Berlin A.M."/>
            <person name="Chapman S.B."/>
            <person name="Dewar J."/>
            <person name="Goldberg J."/>
            <person name="Griggs A."/>
            <person name="Gujja S."/>
            <person name="Hansen M."/>
            <person name="Howarth C."/>
            <person name="Imamovic A."/>
            <person name="Larimer J."/>
            <person name="McCowan C."/>
            <person name="Murphy C."/>
            <person name="Neiman D."/>
            <person name="Pearson M."/>
            <person name="Priest M."/>
            <person name="Roberts A."/>
            <person name="Saif S."/>
            <person name="Shea T."/>
            <person name="Sisk P."/>
            <person name="Sykes S."/>
            <person name="Wortman J."/>
            <person name="Nusbaum C."/>
            <person name="Birren B."/>
        </authorList>
    </citation>
    <scope>NUCLEOTIDE SEQUENCE [LARGE SCALE GENOMIC DNA]</scope>
    <source>
        <strain evidence="3 4">San Antonio 1</strain>
    </source>
</reference>
<dbReference type="AlphaFoldDB" id="W7A5U2"/>
<proteinExistence type="predicted"/>
<evidence type="ECO:0000313" key="3">
    <source>
        <dbReference type="EMBL" id="EUD64454.1"/>
    </source>
</evidence>
<dbReference type="GeneID" id="20040442"/>
<evidence type="ECO:0000256" key="1">
    <source>
        <dbReference type="SAM" id="MobiDB-lite"/>
    </source>
</evidence>
<feature type="compositionally biased region" description="Polar residues" evidence="1">
    <location>
        <begin position="306"/>
        <end position="318"/>
    </location>
</feature>
<sequence length="414" mass="45685">MENAKRKLSVSFEKYILSLAESGSCGQSGLSDAGGSNIGMRLRDLRRGGSGKIEKWGGLEKNYPKSKGAHWLWAYTLIICMRLEEWWNRLQISESQEIDSVKEGCGVDRITVQEGGIKVSEPCGSRRESSTWEGKGRKRDYNRGASEDRSLSICRELVMQILLSFDITSTDNRERDKLTSRNPCQELYRSLREWGGEEVAACVMRDWFMHMGGGKKEGVSDYFQGFDLYEILSEVVYGKGKGDKVFACVLDNSTGDLSQKKTQTYTLKLRGTDDGEHDGHLTTLEVEDYKKIAIQMGIELEKLGAQSPSLKPASSATTKPEGKAHANTREAFSSLLDQESRLGEHPGNDFNSGKKGAAEANLFSGVAKGLGGGILGVLGLLGSIYGYYRISSVKASAGKGSRRAKWVSRHVPYR</sequence>